<sequence length="469" mass="52831">MLPVNVGVTTLNCEGCSKTFQAHMGCAKSLKAASLCASCQSSSTGSTGPSITILSTLHGTPTEHGIELIKDGRTCNACGASYDQGRDACRILGISGDSKNAHCVIPQTILKRTGRLVFEFYNLVCNAPSGKTLRKTQKRAHLRLKSVPRLPIDLCWAPQEAICSEVQAVLNELVEIEERPTDSSGVEKEFFYFDQVTTSNEGSGLFNRAKEVIGQGNLGDFYTGKQCGLCESIQGDLPILERYFVLVAFEKAVKLLPRFVSQYKETSRRAVQRMSSFEVAEESKFNAFARKTKQGPEQLRRLRDTHVNTMEQLQTELADLWETHDSEQAVHLGFINDPLVRAWVEALVKRDFQIPVLRAMLQVYVGKHLYRAIERHANPYAFLMSWMDVELIQEIHARLEKIAAQYHPLPAEVALDLWPLFLQFYAASMFSECSSKPVLPEVERLMTFHDKHIHSVRRSTAWEQWSRTV</sequence>
<proteinExistence type="predicted"/>
<dbReference type="AlphaFoldDB" id="A0A7Y4NS54"/>
<evidence type="ECO:0000313" key="1">
    <source>
        <dbReference type="EMBL" id="NOK34416.1"/>
    </source>
</evidence>
<dbReference type="Proteomes" id="UP000563426">
    <property type="component" value="Unassembled WGS sequence"/>
</dbReference>
<comment type="caution">
    <text evidence="1">The sequence shown here is derived from an EMBL/GenBank/DDBJ whole genome shotgun (WGS) entry which is preliminary data.</text>
</comment>
<dbReference type="EMBL" id="JABFJV010000068">
    <property type="protein sequence ID" value="NOK34416.1"/>
    <property type="molecule type" value="Genomic_DNA"/>
</dbReference>
<gene>
    <name evidence="1" type="ORF">HMI49_14535</name>
</gene>
<evidence type="ECO:0000313" key="2">
    <source>
        <dbReference type="Proteomes" id="UP000563426"/>
    </source>
</evidence>
<accession>A0A7Y4NS54</accession>
<keyword evidence="2" id="KW-1185">Reference proteome</keyword>
<name>A0A7Y4NS54_9BACT</name>
<protein>
    <submittedName>
        <fullName evidence="1">Uncharacterized protein</fullName>
    </submittedName>
</protein>
<dbReference type="RefSeq" id="WP_171435441.1">
    <property type="nucleotide sequence ID" value="NZ_JABFJV010000068.1"/>
</dbReference>
<reference evidence="1 2" key="1">
    <citation type="submission" date="2020-05" db="EMBL/GenBank/DDBJ databases">
        <authorList>
            <person name="Whitworth D."/>
        </authorList>
    </citation>
    <scope>NUCLEOTIDE SEQUENCE [LARGE SCALE GENOMIC DNA]</scope>
    <source>
        <strain evidence="1 2">AB043B</strain>
    </source>
</reference>
<organism evidence="1 2">
    <name type="scientific">Corallococcus exercitus</name>
    <dbReference type="NCBI Taxonomy" id="2316736"/>
    <lineage>
        <taxon>Bacteria</taxon>
        <taxon>Pseudomonadati</taxon>
        <taxon>Myxococcota</taxon>
        <taxon>Myxococcia</taxon>
        <taxon>Myxococcales</taxon>
        <taxon>Cystobacterineae</taxon>
        <taxon>Myxococcaceae</taxon>
        <taxon>Corallococcus</taxon>
    </lineage>
</organism>